<dbReference type="InterPro" id="IPR024079">
    <property type="entry name" value="MetalloPept_cat_dom_sf"/>
</dbReference>
<dbReference type="GO" id="GO:0046872">
    <property type="term" value="F:metal ion binding"/>
    <property type="evidence" value="ECO:0007669"/>
    <property type="project" value="UniProtKB-KW"/>
</dbReference>
<evidence type="ECO:0000256" key="2">
    <source>
        <dbReference type="ARBA" id="ARBA00022670"/>
    </source>
</evidence>
<feature type="chain" id="PRO_5041392608" evidence="8">
    <location>
        <begin position="21"/>
        <end position="405"/>
    </location>
</feature>
<evidence type="ECO:0000256" key="1">
    <source>
        <dbReference type="ARBA" id="ARBA00006629"/>
    </source>
</evidence>
<keyword evidence="4" id="KW-0378">Hydrolase</keyword>
<proteinExistence type="evidence at transcript level"/>
<protein>
    <submittedName>
        <fullName evidence="10">Metalloprotease</fullName>
    </submittedName>
</protein>
<dbReference type="AlphaFoldDB" id="A0AA49QCN4"/>
<keyword evidence="8" id="KW-0732">Signal</keyword>
<feature type="binding site" evidence="7">
    <location>
        <position position="332"/>
    </location>
    <ligand>
        <name>Zn(2+)</name>
        <dbReference type="ChEBI" id="CHEBI:29105"/>
        <note>catalytic</note>
    </ligand>
</feature>
<evidence type="ECO:0000256" key="6">
    <source>
        <dbReference type="ARBA" id="ARBA00023049"/>
    </source>
</evidence>
<feature type="binding site" evidence="7">
    <location>
        <position position="328"/>
    </location>
    <ligand>
        <name>Zn(2+)</name>
        <dbReference type="ChEBI" id="CHEBI:29105"/>
        <note>catalytic</note>
    </ligand>
</feature>
<accession>A0AA49QCN4</accession>
<evidence type="ECO:0000259" key="9">
    <source>
        <dbReference type="PROSITE" id="PS50215"/>
    </source>
</evidence>
<reference evidence="10" key="1">
    <citation type="submission" date="2023-01" db="EMBL/GenBank/DDBJ databases">
        <title>Tityus melici venom characterization: a new scorpion of medical importance.</title>
        <authorList>
            <person name="Kalapothakis Y."/>
            <person name="Miranda K."/>
            <person name="Aragao M."/>
            <person name="Larangote D."/>
            <person name="Braga-Pereira G."/>
            <person name="Noetzold M."/>
            <person name="Molina D."/>
            <person name="Langer R."/>
            <person name="Conceicao I.M."/>
            <person name="Guerra-Duarte C."/>
            <person name="Kalapothakis E."/>
            <person name="Chavez-Olortegui C."/>
            <person name="Borges A."/>
        </authorList>
    </citation>
    <scope>NUCLEOTIDE SEQUENCE</scope>
    <source>
        <strain evidence="10">TmeMetallo7</strain>
    </source>
</reference>
<dbReference type="EMBL" id="OQ368650">
    <property type="protein sequence ID" value="WLF82770.1"/>
    <property type="molecule type" value="mRNA"/>
</dbReference>
<feature type="active site" evidence="7">
    <location>
        <position position="329"/>
    </location>
</feature>
<dbReference type="PANTHER" id="PTHR11905:SF159">
    <property type="entry name" value="ADAM METALLOPROTEASE"/>
    <property type="match status" value="1"/>
</dbReference>
<evidence type="ECO:0000313" key="10">
    <source>
        <dbReference type="EMBL" id="WLF82770.1"/>
    </source>
</evidence>
<dbReference type="GO" id="GO:0004222">
    <property type="term" value="F:metalloendopeptidase activity"/>
    <property type="evidence" value="ECO:0007669"/>
    <property type="project" value="InterPro"/>
</dbReference>
<dbReference type="Gene3D" id="3.40.390.10">
    <property type="entry name" value="Collagenase (Catalytic Domain)"/>
    <property type="match status" value="1"/>
</dbReference>
<dbReference type="GO" id="GO:0006509">
    <property type="term" value="P:membrane protein ectodomain proteolysis"/>
    <property type="evidence" value="ECO:0007669"/>
    <property type="project" value="TreeGrafter"/>
</dbReference>
<keyword evidence="3 7" id="KW-0479">Metal-binding</keyword>
<dbReference type="InterPro" id="IPR001590">
    <property type="entry name" value="Peptidase_M12B"/>
</dbReference>
<organism evidence="10">
    <name type="scientific">Tityus melici</name>
    <dbReference type="NCBI Taxonomy" id="3026321"/>
    <lineage>
        <taxon>Eukaryota</taxon>
        <taxon>Metazoa</taxon>
        <taxon>Ecdysozoa</taxon>
        <taxon>Arthropoda</taxon>
        <taxon>Chelicerata</taxon>
        <taxon>Arachnida</taxon>
        <taxon>Scorpiones</taxon>
        <taxon>Buthida</taxon>
        <taxon>Buthoidea</taxon>
        <taxon>Buthidae</taxon>
        <taxon>Tityus</taxon>
    </lineage>
</organism>
<keyword evidence="2" id="KW-0645">Protease</keyword>
<evidence type="ECO:0000256" key="8">
    <source>
        <dbReference type="SAM" id="SignalP"/>
    </source>
</evidence>
<feature type="binding site" evidence="7">
    <location>
        <position position="338"/>
    </location>
    <ligand>
        <name>Zn(2+)</name>
        <dbReference type="ChEBI" id="CHEBI:29105"/>
        <note>catalytic</note>
    </ligand>
</feature>
<dbReference type="Pfam" id="PF13688">
    <property type="entry name" value="Reprolysin_5"/>
    <property type="match status" value="1"/>
</dbReference>
<dbReference type="PANTHER" id="PTHR11905">
    <property type="entry name" value="ADAM A DISINTEGRIN AND METALLOPROTEASE DOMAIN"/>
    <property type="match status" value="1"/>
</dbReference>
<evidence type="ECO:0000256" key="4">
    <source>
        <dbReference type="ARBA" id="ARBA00022801"/>
    </source>
</evidence>
<feature type="signal peptide" evidence="8">
    <location>
        <begin position="1"/>
        <end position="20"/>
    </location>
</feature>
<comment type="similarity">
    <text evidence="1">Belongs to the venom metalloproteinase (M12B) family.</text>
</comment>
<evidence type="ECO:0000256" key="3">
    <source>
        <dbReference type="ARBA" id="ARBA00022723"/>
    </source>
</evidence>
<sequence>MNYSTMIYLASIFVFASVSDIPTGREDVVFPWVETSRSGVKTIKFRALGEDIELKLEPAGDILAEGFALFDSNNQKQSSVDVENLRKRIYRDSVNGAALLIDDDEFLSIQGIVNSKLRIAPHESRELNQYRRRAHRIVELTNDKNSSLRDDVISRNIQRQIENFASMSREDKCIVVESLCVTESRFTRRFKTDQALTEYVTLMFTGAQNMYDTMNLGIKLRLIGVQAFATDNQPSFIKNNEVKNGKYLKFSILDDMNSYYCKNATSLAKDADIIILIITRTMVLMKGSQIENEAVGLALGGGACLTCEKSLVMADETDYNERTISLAHEAAHLLAVPHDGDDFKVSDIPNSPGAKSCRYGEGYIMGTSIGPNMLKFSKCSIACAKYFLSLPQASCLYEDCPSSAY</sequence>
<dbReference type="PROSITE" id="PS50215">
    <property type="entry name" value="ADAM_MEPRO"/>
    <property type="match status" value="1"/>
</dbReference>
<comment type="caution">
    <text evidence="7">Lacks conserved residue(s) required for the propagation of feature annotation.</text>
</comment>
<evidence type="ECO:0000256" key="7">
    <source>
        <dbReference type="PROSITE-ProRule" id="PRU00276"/>
    </source>
</evidence>
<evidence type="ECO:0000256" key="5">
    <source>
        <dbReference type="ARBA" id="ARBA00022833"/>
    </source>
</evidence>
<name>A0AA49QCN4_9SCOR</name>
<keyword evidence="6 10" id="KW-0482">Metalloprotease</keyword>
<feature type="domain" description="Peptidase M12B" evidence="9">
    <location>
        <begin position="174"/>
        <end position="400"/>
    </location>
</feature>
<dbReference type="SUPFAM" id="SSF55486">
    <property type="entry name" value="Metalloproteases ('zincins'), catalytic domain"/>
    <property type="match status" value="1"/>
</dbReference>
<keyword evidence="5 7" id="KW-0862">Zinc</keyword>